<keyword evidence="1" id="KW-1133">Transmembrane helix</keyword>
<reference evidence="2 3" key="1">
    <citation type="submission" date="2018-06" db="EMBL/GenBank/DDBJ databases">
        <title>Extensive metabolic versatility and redundancy in microbially diverse, dynamic hydrothermal sediments.</title>
        <authorList>
            <person name="Dombrowski N."/>
            <person name="Teske A."/>
            <person name="Baker B.J."/>
        </authorList>
    </citation>
    <scope>NUCLEOTIDE SEQUENCE [LARGE SCALE GENOMIC DNA]</scope>
    <source>
        <strain evidence="2">B51_G17</strain>
    </source>
</reference>
<protein>
    <submittedName>
        <fullName evidence="2">Uncharacterized protein</fullName>
    </submittedName>
</protein>
<evidence type="ECO:0000313" key="3">
    <source>
        <dbReference type="Proteomes" id="UP000278031"/>
    </source>
</evidence>
<accession>A0A497JG42</accession>
<feature type="transmembrane region" description="Helical" evidence="1">
    <location>
        <begin position="44"/>
        <end position="64"/>
    </location>
</feature>
<name>A0A497JG42_9ARCH</name>
<keyword evidence="1" id="KW-0812">Transmembrane</keyword>
<dbReference type="AlphaFoldDB" id="A0A497JG42"/>
<dbReference type="EMBL" id="QMWP01000129">
    <property type="protein sequence ID" value="RLG69554.1"/>
    <property type="molecule type" value="Genomic_DNA"/>
</dbReference>
<gene>
    <name evidence="2" type="ORF">DRO04_03220</name>
</gene>
<evidence type="ECO:0000313" key="2">
    <source>
        <dbReference type="EMBL" id="RLG69554.1"/>
    </source>
</evidence>
<organism evidence="2 3">
    <name type="scientific">Candidatus Iainarchaeum sp</name>
    <dbReference type="NCBI Taxonomy" id="3101447"/>
    <lineage>
        <taxon>Archaea</taxon>
        <taxon>Candidatus Iainarchaeota</taxon>
        <taxon>Candidatus Iainarchaeia</taxon>
        <taxon>Candidatus Iainarchaeales</taxon>
        <taxon>Candidatus Iainarchaeaceae</taxon>
        <taxon>Candidatus Iainarchaeum</taxon>
    </lineage>
</organism>
<evidence type="ECO:0000256" key="1">
    <source>
        <dbReference type="SAM" id="Phobius"/>
    </source>
</evidence>
<sequence length="68" mass="7421">MINDMSSQVVSELGQVGTKIDQVNSSIIESNLKKLGDIEGAQNFINIVIGLLSGLIFALIFILFRKLL</sequence>
<dbReference type="Proteomes" id="UP000278031">
    <property type="component" value="Unassembled WGS sequence"/>
</dbReference>
<proteinExistence type="predicted"/>
<keyword evidence="1" id="KW-0472">Membrane</keyword>
<comment type="caution">
    <text evidence="2">The sequence shown here is derived from an EMBL/GenBank/DDBJ whole genome shotgun (WGS) entry which is preliminary data.</text>
</comment>